<name>W4VMZ4_9BACI</name>
<proteinExistence type="predicted"/>
<evidence type="ECO:0000313" key="2">
    <source>
        <dbReference type="Proteomes" id="UP000019102"/>
    </source>
</evidence>
<dbReference type="AlphaFoldDB" id="W4VMZ4"/>
<reference evidence="1 2" key="1">
    <citation type="journal article" date="2014" name="Genome Announc.">
        <title>Draft Genome Sequence of the Boron-Tolerant and Moderately Halotolerant Bacterium Gracilibacillus boraciitolerans JCM 21714T.</title>
        <authorList>
            <person name="Ahmed I."/>
            <person name="Oshima K."/>
            <person name="Suda W."/>
            <person name="Kitamura K."/>
            <person name="Iida T."/>
            <person name="Ohmori Y."/>
            <person name="Fujiwara T."/>
            <person name="Hattori M."/>
            <person name="Ohkuma M."/>
        </authorList>
    </citation>
    <scope>NUCLEOTIDE SEQUENCE [LARGE SCALE GENOMIC DNA]</scope>
    <source>
        <strain evidence="1 2">JCM 21714</strain>
    </source>
</reference>
<dbReference type="STRING" id="1298598.JCM21714_3662"/>
<protein>
    <submittedName>
        <fullName evidence="1">Uncharacterized protein</fullName>
    </submittedName>
</protein>
<comment type="caution">
    <text evidence="1">The sequence shown here is derived from an EMBL/GenBank/DDBJ whole genome shotgun (WGS) entry which is preliminary data.</text>
</comment>
<evidence type="ECO:0000313" key="1">
    <source>
        <dbReference type="EMBL" id="GAE94501.1"/>
    </source>
</evidence>
<accession>W4VMZ4</accession>
<keyword evidence="2" id="KW-1185">Reference proteome</keyword>
<dbReference type="Proteomes" id="UP000019102">
    <property type="component" value="Unassembled WGS sequence"/>
</dbReference>
<sequence length="56" mass="6356">MIKVKQEMKSLLDSSTVTGDVRLTAYDVMVLKEIKYGNVKRSTLNRSASFYLSLNI</sequence>
<organism evidence="1 2">
    <name type="scientific">Gracilibacillus boraciitolerans JCM 21714</name>
    <dbReference type="NCBI Taxonomy" id="1298598"/>
    <lineage>
        <taxon>Bacteria</taxon>
        <taxon>Bacillati</taxon>
        <taxon>Bacillota</taxon>
        <taxon>Bacilli</taxon>
        <taxon>Bacillales</taxon>
        <taxon>Bacillaceae</taxon>
        <taxon>Gracilibacillus</taxon>
    </lineage>
</organism>
<dbReference type="EMBL" id="BAVS01000025">
    <property type="protein sequence ID" value="GAE94501.1"/>
    <property type="molecule type" value="Genomic_DNA"/>
</dbReference>
<gene>
    <name evidence="1" type="ORF">JCM21714_3662</name>
</gene>